<dbReference type="STRING" id="1457250.GCA_000755225_03151"/>
<feature type="compositionally biased region" description="Low complexity" evidence="1">
    <location>
        <begin position="40"/>
        <end position="56"/>
    </location>
</feature>
<dbReference type="RefSeq" id="WP_049993943.1">
    <property type="nucleotide sequence ID" value="NZ_CP031310.1"/>
</dbReference>
<dbReference type="PROSITE" id="PS51257">
    <property type="entry name" value="PROKAR_LIPOPROTEIN"/>
    <property type="match status" value="1"/>
</dbReference>
<organism evidence="2 3">
    <name type="scientific">Halapricum salinum</name>
    <dbReference type="NCBI Taxonomy" id="1457250"/>
    <lineage>
        <taxon>Archaea</taxon>
        <taxon>Methanobacteriati</taxon>
        <taxon>Methanobacteriota</taxon>
        <taxon>Stenosarchaea group</taxon>
        <taxon>Halobacteria</taxon>
        <taxon>Halobacteriales</taxon>
        <taxon>Haloarculaceae</taxon>
        <taxon>Halapricum</taxon>
    </lineage>
</organism>
<dbReference type="AlphaFoldDB" id="A0A4D6HBG2"/>
<proteinExistence type="predicted"/>
<protein>
    <submittedName>
        <fullName evidence="2">Uncharacterized protein</fullName>
    </submittedName>
</protein>
<evidence type="ECO:0000313" key="3">
    <source>
        <dbReference type="Proteomes" id="UP000296706"/>
    </source>
</evidence>
<dbReference type="KEGG" id="hsn:DV733_04245"/>
<sequence>MDRRTFLGGCGVAATISLAGCGRTGETDENGSTPTDDGAIGTSTSEQTIETTSGTQPQLVGQSIATEETSCGTPDGSATVGFASGDGSVAIEGVIAANNPCHTATLSSVDYDDTSDTLTVVIGVESTNQMCEQCLGQAEYRASLGFIGGLPGRVVVEHGGTNPGAVADVMR</sequence>
<dbReference type="Proteomes" id="UP000296706">
    <property type="component" value="Chromosome"/>
</dbReference>
<feature type="region of interest" description="Disordered" evidence="1">
    <location>
        <begin position="21"/>
        <end position="58"/>
    </location>
</feature>
<name>A0A4D6HBG2_9EURY</name>
<keyword evidence="3" id="KW-1185">Reference proteome</keyword>
<dbReference type="EMBL" id="CP031310">
    <property type="protein sequence ID" value="QCC50498.1"/>
    <property type="molecule type" value="Genomic_DNA"/>
</dbReference>
<evidence type="ECO:0000256" key="1">
    <source>
        <dbReference type="SAM" id="MobiDB-lite"/>
    </source>
</evidence>
<evidence type="ECO:0000313" key="2">
    <source>
        <dbReference type="EMBL" id="QCC50498.1"/>
    </source>
</evidence>
<reference evidence="2 3" key="1">
    <citation type="journal article" date="2019" name="Nat. Commun.">
        <title>A new type of DNA phosphorothioation-based antiviral system in archaea.</title>
        <authorList>
            <person name="Xiong L."/>
            <person name="Liu S."/>
            <person name="Chen S."/>
            <person name="Xiao Y."/>
            <person name="Zhu B."/>
            <person name="Gao Y."/>
            <person name="Zhang Y."/>
            <person name="Chen B."/>
            <person name="Luo J."/>
            <person name="Deng Z."/>
            <person name="Chen X."/>
            <person name="Wang L."/>
            <person name="Chen S."/>
        </authorList>
    </citation>
    <scope>NUCLEOTIDE SEQUENCE [LARGE SCALE GENOMIC DNA]</scope>
    <source>
        <strain evidence="2 3">CBA1105</strain>
    </source>
</reference>
<dbReference type="OrthoDB" id="313543at2157"/>
<gene>
    <name evidence="2" type="ORF">DV733_04245</name>
</gene>
<dbReference type="GeneID" id="39847048"/>
<accession>A0A4D6HBG2</accession>